<evidence type="ECO:0000256" key="2">
    <source>
        <dbReference type="ARBA" id="ARBA00007296"/>
    </source>
</evidence>
<dbReference type="Gene3D" id="1.20.120.610">
    <property type="entry name" value="lithium bound rotor ring of v- atpase"/>
    <property type="match status" value="1"/>
</dbReference>
<dbReference type="GO" id="GO:0046961">
    <property type="term" value="F:proton-transporting ATPase activity, rotational mechanism"/>
    <property type="evidence" value="ECO:0007669"/>
    <property type="project" value="InterPro"/>
</dbReference>
<dbReference type="CDD" id="cd18180">
    <property type="entry name" value="ATP-synt_Vo_Ao_c_NTPK_rpt2"/>
    <property type="match status" value="1"/>
</dbReference>
<dbReference type="RefSeq" id="WP_012242918.1">
    <property type="nucleotide sequence ID" value="NZ_CP103951.1"/>
</dbReference>
<protein>
    <submittedName>
        <fullName evidence="10">V-type ATP synthase subunit K</fullName>
    </submittedName>
</protein>
<dbReference type="NCBIfam" id="NF005124">
    <property type="entry name" value="PRK06558.1"/>
    <property type="match status" value="1"/>
</dbReference>
<keyword evidence="5 8" id="KW-1133">Transmembrane helix</keyword>
<evidence type="ECO:0000256" key="5">
    <source>
        <dbReference type="ARBA" id="ARBA00022989"/>
    </source>
</evidence>
<comment type="caution">
    <text evidence="10">The sequence shown here is derived from an EMBL/GenBank/DDBJ whole genome shotgun (WGS) entry which is preliminary data.</text>
</comment>
<name>A0A553IHC2_ACHLA</name>
<dbReference type="CDD" id="cd18179">
    <property type="entry name" value="ATP-synt_Vo_Ao_c_NTPK_rpt1"/>
    <property type="match status" value="1"/>
</dbReference>
<dbReference type="InterPro" id="IPR035921">
    <property type="entry name" value="F/V-ATP_Csub_sf"/>
</dbReference>
<evidence type="ECO:0000256" key="4">
    <source>
        <dbReference type="ARBA" id="ARBA00022692"/>
    </source>
</evidence>
<evidence type="ECO:0000256" key="8">
    <source>
        <dbReference type="RuleBase" id="RU363060"/>
    </source>
</evidence>
<dbReference type="EMBL" id="VKID01000001">
    <property type="protein sequence ID" value="TRX99597.1"/>
    <property type="molecule type" value="Genomic_DNA"/>
</dbReference>
<reference evidence="10 11" key="1">
    <citation type="submission" date="2019-07" db="EMBL/GenBank/DDBJ databases">
        <title>Genome sequence of Acholeplasma laidlawii strain with increased resistance to erythromycin.</title>
        <authorList>
            <person name="Medvedeva E.S."/>
            <person name="Baranova N.B."/>
            <person name="Siniagina M.N."/>
            <person name="Mouzykantov A."/>
            <person name="Chernova O.A."/>
            <person name="Chernov V.M."/>
        </authorList>
    </citation>
    <scope>NUCLEOTIDE SEQUENCE [LARGE SCALE GENOMIC DNA]</scope>
    <source>
        <strain evidence="10 11">PG8REry</strain>
    </source>
</reference>
<dbReference type="Pfam" id="PF00137">
    <property type="entry name" value="ATP-synt_C"/>
    <property type="match status" value="2"/>
</dbReference>
<comment type="similarity">
    <text evidence="2 8">Belongs to the V-ATPase proteolipid subunit family.</text>
</comment>
<keyword evidence="4 8" id="KW-0812">Transmembrane</keyword>
<comment type="subcellular location">
    <subcellularLocation>
        <location evidence="1">Membrane</location>
        <topology evidence="1">Multi-pass membrane protein</topology>
    </subcellularLocation>
</comment>
<keyword evidence="3 8" id="KW-0813">Transport</keyword>
<gene>
    <name evidence="10" type="ORF">FNV44_00725</name>
</gene>
<dbReference type="AlphaFoldDB" id="A0A553IHC2"/>
<evidence type="ECO:0000256" key="6">
    <source>
        <dbReference type="ARBA" id="ARBA00023065"/>
    </source>
</evidence>
<dbReference type="GO" id="GO:0033179">
    <property type="term" value="C:proton-transporting V-type ATPase, V0 domain"/>
    <property type="evidence" value="ECO:0007669"/>
    <property type="project" value="InterPro"/>
</dbReference>
<sequence>MPFIFMSFDGLTWALMGVALAAGLAGIGSAMGVSIAGRAATGVLSEKPDLFGKVLVLQALSGTQGIYGFLVAVLLLVRMGWLTGSPIALTEMQGQMYFAAALPIALVGLVSAIYQGKMSAASILMTGKRPEISTRGITMTALVETYAILALLVSILMWTQLPA</sequence>
<dbReference type="InterPro" id="IPR002379">
    <property type="entry name" value="ATPase_proteolipid_c-like_dom"/>
</dbReference>
<dbReference type="PRINTS" id="PR00122">
    <property type="entry name" value="VACATPASE"/>
</dbReference>
<organism evidence="10 11">
    <name type="scientific">Acholeplasma laidlawii</name>
    <dbReference type="NCBI Taxonomy" id="2148"/>
    <lineage>
        <taxon>Bacteria</taxon>
        <taxon>Bacillati</taxon>
        <taxon>Mycoplasmatota</taxon>
        <taxon>Mollicutes</taxon>
        <taxon>Acholeplasmatales</taxon>
        <taxon>Acholeplasmataceae</taxon>
        <taxon>Acholeplasma</taxon>
    </lineage>
</organism>
<evidence type="ECO:0000256" key="3">
    <source>
        <dbReference type="ARBA" id="ARBA00022448"/>
    </source>
</evidence>
<keyword evidence="7 8" id="KW-0472">Membrane</keyword>
<evidence type="ECO:0000259" key="9">
    <source>
        <dbReference type="Pfam" id="PF00137"/>
    </source>
</evidence>
<feature type="domain" description="V-ATPase proteolipid subunit C-like" evidence="9">
    <location>
        <begin position="16"/>
        <end position="75"/>
    </location>
</feature>
<dbReference type="FunFam" id="1.20.120.610:FF:000005">
    <property type="entry name" value="V-type sodium ATPase subunit K"/>
    <property type="match status" value="1"/>
</dbReference>
<dbReference type="GeneID" id="41339124"/>
<feature type="transmembrane region" description="Helical" evidence="8">
    <location>
        <begin position="97"/>
        <end position="116"/>
    </location>
</feature>
<dbReference type="InterPro" id="IPR000245">
    <property type="entry name" value="ATPase_proteolipid_csu"/>
</dbReference>
<evidence type="ECO:0000256" key="1">
    <source>
        <dbReference type="ARBA" id="ARBA00004141"/>
    </source>
</evidence>
<dbReference type="Proteomes" id="UP000315938">
    <property type="component" value="Unassembled WGS sequence"/>
</dbReference>
<accession>A0A553IHC2</accession>
<feature type="domain" description="V-ATPase proteolipid subunit C-like" evidence="9">
    <location>
        <begin position="98"/>
        <end position="157"/>
    </location>
</feature>
<feature type="transmembrane region" description="Helical" evidence="8">
    <location>
        <begin position="55"/>
        <end position="77"/>
    </location>
</feature>
<dbReference type="OMA" id="MGVMKPD"/>
<dbReference type="SUPFAM" id="SSF81333">
    <property type="entry name" value="F1F0 ATP synthase subunit C"/>
    <property type="match status" value="2"/>
</dbReference>
<evidence type="ECO:0000313" key="10">
    <source>
        <dbReference type="EMBL" id="TRX99597.1"/>
    </source>
</evidence>
<dbReference type="PANTHER" id="PTHR10263">
    <property type="entry name" value="V-TYPE PROTON ATPASE PROTEOLIPID SUBUNIT"/>
    <property type="match status" value="1"/>
</dbReference>
<evidence type="ECO:0000256" key="7">
    <source>
        <dbReference type="ARBA" id="ARBA00023136"/>
    </source>
</evidence>
<evidence type="ECO:0000313" key="11">
    <source>
        <dbReference type="Proteomes" id="UP000315938"/>
    </source>
</evidence>
<feature type="transmembrane region" description="Helical" evidence="8">
    <location>
        <begin position="136"/>
        <end position="158"/>
    </location>
</feature>
<keyword evidence="6 8" id="KW-0406">Ion transport</keyword>
<proteinExistence type="inferred from homology"/>